<protein>
    <submittedName>
        <fullName evidence="2">Uncharacterized protein</fullName>
    </submittedName>
</protein>
<proteinExistence type="predicted"/>
<keyword evidence="3" id="KW-1185">Reference proteome</keyword>
<evidence type="ECO:0000313" key="3">
    <source>
        <dbReference type="Proteomes" id="UP000051836"/>
    </source>
</evidence>
<feature type="region of interest" description="Disordered" evidence="1">
    <location>
        <begin position="1"/>
        <end position="30"/>
    </location>
</feature>
<accession>A0A0Q3USE0</accession>
<dbReference type="EMBL" id="LMAW01002487">
    <property type="protein sequence ID" value="KQK81090.1"/>
    <property type="molecule type" value="Genomic_DNA"/>
</dbReference>
<dbReference type="AlphaFoldDB" id="A0A0Q3USE0"/>
<gene>
    <name evidence="2" type="ORF">AAES_85338</name>
</gene>
<reference evidence="2 3" key="1">
    <citation type="submission" date="2015-10" db="EMBL/GenBank/DDBJ databases">
        <authorList>
            <person name="Gilbert D.G."/>
        </authorList>
    </citation>
    <scope>NUCLEOTIDE SEQUENCE [LARGE SCALE GENOMIC DNA]</scope>
    <source>
        <strain evidence="2">FVVF132</strain>
    </source>
</reference>
<comment type="caution">
    <text evidence="2">The sequence shown here is derived from an EMBL/GenBank/DDBJ whole genome shotgun (WGS) entry which is preliminary data.</text>
</comment>
<evidence type="ECO:0000256" key="1">
    <source>
        <dbReference type="SAM" id="MobiDB-lite"/>
    </source>
</evidence>
<sequence>MSPGAVEWEVAPAPLLPPQSSEQGEEEEREKVKVVTGRKFTARTLQVASKIDCDLVTLSNGGIASNLSKDLARNDSFPLSVIGDSTNSFGSKEVVHQFYLTKGITAKTDDATIPLELSDQNCSKVSGLESGIIDRRSNKGISRAWTC</sequence>
<name>A0A0Q3USE0_AMAAE</name>
<evidence type="ECO:0000313" key="2">
    <source>
        <dbReference type="EMBL" id="KQK81090.1"/>
    </source>
</evidence>
<organism evidence="2 3">
    <name type="scientific">Amazona aestiva</name>
    <name type="common">Blue-fronted Amazon parrot</name>
    <dbReference type="NCBI Taxonomy" id="12930"/>
    <lineage>
        <taxon>Eukaryota</taxon>
        <taxon>Metazoa</taxon>
        <taxon>Chordata</taxon>
        <taxon>Craniata</taxon>
        <taxon>Vertebrata</taxon>
        <taxon>Euteleostomi</taxon>
        <taxon>Archelosauria</taxon>
        <taxon>Archosauria</taxon>
        <taxon>Dinosauria</taxon>
        <taxon>Saurischia</taxon>
        <taxon>Theropoda</taxon>
        <taxon>Coelurosauria</taxon>
        <taxon>Aves</taxon>
        <taxon>Neognathae</taxon>
        <taxon>Neoaves</taxon>
        <taxon>Telluraves</taxon>
        <taxon>Australaves</taxon>
        <taxon>Psittaciformes</taxon>
        <taxon>Psittacidae</taxon>
        <taxon>Amazona</taxon>
    </lineage>
</organism>
<dbReference type="Proteomes" id="UP000051836">
    <property type="component" value="Unassembled WGS sequence"/>
</dbReference>